<name>A0AAW1XUD4_RUBAR</name>
<evidence type="ECO:0000313" key="2">
    <source>
        <dbReference type="Proteomes" id="UP001457282"/>
    </source>
</evidence>
<dbReference type="EMBL" id="JBEDUW010000003">
    <property type="protein sequence ID" value="KAK9939092.1"/>
    <property type="molecule type" value="Genomic_DNA"/>
</dbReference>
<gene>
    <name evidence="1" type="ORF">M0R45_015801</name>
</gene>
<sequence>MVTPASRLLRGSDAVEIRSWWSGFFRRPEQWELWTGQMAPWARRGREHALAVRRFGDELEKVRQRRVD</sequence>
<organism evidence="1 2">
    <name type="scientific">Rubus argutus</name>
    <name type="common">Southern blackberry</name>
    <dbReference type="NCBI Taxonomy" id="59490"/>
    <lineage>
        <taxon>Eukaryota</taxon>
        <taxon>Viridiplantae</taxon>
        <taxon>Streptophyta</taxon>
        <taxon>Embryophyta</taxon>
        <taxon>Tracheophyta</taxon>
        <taxon>Spermatophyta</taxon>
        <taxon>Magnoliopsida</taxon>
        <taxon>eudicotyledons</taxon>
        <taxon>Gunneridae</taxon>
        <taxon>Pentapetalae</taxon>
        <taxon>rosids</taxon>
        <taxon>fabids</taxon>
        <taxon>Rosales</taxon>
        <taxon>Rosaceae</taxon>
        <taxon>Rosoideae</taxon>
        <taxon>Rosoideae incertae sedis</taxon>
        <taxon>Rubus</taxon>
    </lineage>
</organism>
<dbReference type="AlphaFoldDB" id="A0AAW1XUD4"/>
<protein>
    <recommendedName>
        <fullName evidence="3">MHC class I antigen</fullName>
    </recommendedName>
</protein>
<evidence type="ECO:0000313" key="1">
    <source>
        <dbReference type="EMBL" id="KAK9939092.1"/>
    </source>
</evidence>
<accession>A0AAW1XUD4</accession>
<comment type="caution">
    <text evidence="1">The sequence shown here is derived from an EMBL/GenBank/DDBJ whole genome shotgun (WGS) entry which is preliminary data.</text>
</comment>
<reference evidence="1 2" key="1">
    <citation type="journal article" date="2023" name="G3 (Bethesda)">
        <title>A chromosome-length genome assembly and annotation of blackberry (Rubus argutus, cv. 'Hillquist').</title>
        <authorList>
            <person name="Bruna T."/>
            <person name="Aryal R."/>
            <person name="Dudchenko O."/>
            <person name="Sargent D.J."/>
            <person name="Mead D."/>
            <person name="Buti M."/>
            <person name="Cavallini A."/>
            <person name="Hytonen T."/>
            <person name="Andres J."/>
            <person name="Pham M."/>
            <person name="Weisz D."/>
            <person name="Mascagni F."/>
            <person name="Usai G."/>
            <person name="Natali L."/>
            <person name="Bassil N."/>
            <person name="Fernandez G.E."/>
            <person name="Lomsadze A."/>
            <person name="Armour M."/>
            <person name="Olukolu B."/>
            <person name="Poorten T."/>
            <person name="Britton C."/>
            <person name="Davik J."/>
            <person name="Ashrafi H."/>
            <person name="Aiden E.L."/>
            <person name="Borodovsky M."/>
            <person name="Worthington M."/>
        </authorList>
    </citation>
    <scope>NUCLEOTIDE SEQUENCE [LARGE SCALE GENOMIC DNA]</scope>
    <source>
        <strain evidence="1">PI 553951</strain>
    </source>
</reference>
<dbReference type="Proteomes" id="UP001457282">
    <property type="component" value="Unassembled WGS sequence"/>
</dbReference>
<proteinExistence type="predicted"/>
<keyword evidence="2" id="KW-1185">Reference proteome</keyword>
<evidence type="ECO:0008006" key="3">
    <source>
        <dbReference type="Google" id="ProtNLM"/>
    </source>
</evidence>